<comment type="caution">
    <text evidence="1">The sequence shown here is derived from an EMBL/GenBank/DDBJ whole genome shotgun (WGS) entry which is preliminary data.</text>
</comment>
<evidence type="ECO:0000313" key="1">
    <source>
        <dbReference type="EMBL" id="RAV16712.1"/>
    </source>
</evidence>
<reference evidence="1 2" key="1">
    <citation type="journal article" date="2009" name="Int. J. Syst. Evol. Microbiol.">
        <title>Paenibacillus contaminans sp. nov., isolated from a contaminated laboratory plate.</title>
        <authorList>
            <person name="Chou J.H."/>
            <person name="Lee J.H."/>
            <person name="Lin M.C."/>
            <person name="Chang P.S."/>
            <person name="Arun A.B."/>
            <person name="Young C.C."/>
            <person name="Chen W.M."/>
        </authorList>
    </citation>
    <scope>NUCLEOTIDE SEQUENCE [LARGE SCALE GENOMIC DNA]</scope>
    <source>
        <strain evidence="1 2">CKOBP-6</strain>
    </source>
</reference>
<organism evidence="1 2">
    <name type="scientific">Paenibacillus contaminans</name>
    <dbReference type="NCBI Taxonomy" id="450362"/>
    <lineage>
        <taxon>Bacteria</taxon>
        <taxon>Bacillati</taxon>
        <taxon>Bacillota</taxon>
        <taxon>Bacilli</taxon>
        <taxon>Bacillales</taxon>
        <taxon>Paenibacillaceae</taxon>
        <taxon>Paenibacillus</taxon>
    </lineage>
</organism>
<proteinExistence type="predicted"/>
<evidence type="ECO:0008006" key="3">
    <source>
        <dbReference type="Google" id="ProtNLM"/>
    </source>
</evidence>
<protein>
    <recommendedName>
        <fullName evidence="3">YkzH</fullName>
    </recommendedName>
</protein>
<dbReference type="AlphaFoldDB" id="A0A329MAJ3"/>
<gene>
    <name evidence="1" type="ORF">DQG23_28155</name>
</gene>
<sequence>MSSQWNPYSYYSTRNAPMPQDTQHLIQIAISLDSRLDKLIKLMEENNQLLRSIEQQQNRVVTAGGGSVIVRM</sequence>
<dbReference type="EMBL" id="QMFB01000020">
    <property type="protein sequence ID" value="RAV16712.1"/>
    <property type="molecule type" value="Genomic_DNA"/>
</dbReference>
<dbReference type="OrthoDB" id="2879507at2"/>
<name>A0A329MAJ3_9BACL</name>
<dbReference type="Proteomes" id="UP000250369">
    <property type="component" value="Unassembled WGS sequence"/>
</dbReference>
<accession>A0A329MAJ3</accession>
<dbReference type="RefSeq" id="WP_113034372.1">
    <property type="nucleotide sequence ID" value="NZ_QMFB01000020.1"/>
</dbReference>
<keyword evidence="2" id="KW-1185">Reference proteome</keyword>
<evidence type="ECO:0000313" key="2">
    <source>
        <dbReference type="Proteomes" id="UP000250369"/>
    </source>
</evidence>